<dbReference type="Gene3D" id="3.40.50.150">
    <property type="entry name" value="Vaccinia Virus protein VP39"/>
    <property type="match status" value="1"/>
</dbReference>
<reference evidence="9" key="1">
    <citation type="submission" date="2011-06" db="EMBL/GenBank/DDBJ databases">
        <title>The complete genome of chromosome of Runella slithyformis DSM 19594.</title>
        <authorList>
            <consortium name="US DOE Joint Genome Institute (JGI-PGF)"/>
            <person name="Lucas S."/>
            <person name="Han J."/>
            <person name="Lapidus A."/>
            <person name="Bruce D."/>
            <person name="Goodwin L."/>
            <person name="Pitluck S."/>
            <person name="Peters L."/>
            <person name="Kyrpides N."/>
            <person name="Mavromatis K."/>
            <person name="Ivanova N."/>
            <person name="Ovchinnikova G."/>
            <person name="Zhang X."/>
            <person name="Misra M."/>
            <person name="Detter J.C."/>
            <person name="Tapia R."/>
            <person name="Han C."/>
            <person name="Land M."/>
            <person name="Hauser L."/>
            <person name="Markowitz V."/>
            <person name="Cheng J.-F."/>
            <person name="Hugenholtz P."/>
            <person name="Woyke T."/>
            <person name="Wu D."/>
            <person name="Tindall B."/>
            <person name="Faehrich R."/>
            <person name="Brambilla E."/>
            <person name="Klenk H.-P."/>
            <person name="Eisen J.A."/>
        </authorList>
    </citation>
    <scope>NUCLEOTIDE SEQUENCE [LARGE SCALE GENOMIC DNA]</scope>
    <source>
        <strain evidence="9">ATCC 29530 / DSM 19594 / LMG 11500 / NCIMB 11436 / LSU 4</strain>
    </source>
</reference>
<feature type="coiled-coil region" evidence="6">
    <location>
        <begin position="29"/>
        <end position="56"/>
    </location>
</feature>
<gene>
    <name evidence="8" type="ordered locus">Runsl_4268</name>
</gene>
<keyword evidence="3" id="KW-0808">Transferase</keyword>
<accession>A0A7U3ZNT2</accession>
<dbReference type="NCBIfam" id="NF033452">
    <property type="entry name" value="BREX_1_MTaseX"/>
    <property type="match status" value="1"/>
</dbReference>
<dbReference type="SUPFAM" id="SSF53335">
    <property type="entry name" value="S-adenosyl-L-methionine-dependent methyltransferases"/>
    <property type="match status" value="1"/>
</dbReference>
<dbReference type="Pfam" id="PF07669">
    <property type="entry name" value="Eco57I"/>
    <property type="match status" value="1"/>
</dbReference>
<proteinExistence type="predicted"/>
<dbReference type="InterPro" id="IPR047939">
    <property type="entry name" value="BREX_1_PglX"/>
</dbReference>
<evidence type="ECO:0000256" key="3">
    <source>
        <dbReference type="ARBA" id="ARBA00022679"/>
    </source>
</evidence>
<dbReference type="Proteomes" id="UP000000493">
    <property type="component" value="Chromosome"/>
</dbReference>
<dbReference type="AlphaFoldDB" id="A0A7U3ZNT2"/>
<keyword evidence="2" id="KW-0489">Methyltransferase</keyword>
<dbReference type="InterPro" id="IPR011639">
    <property type="entry name" value="MethylTrfase_TaqI-like_dom"/>
</dbReference>
<dbReference type="PANTHER" id="PTHR33841">
    <property type="entry name" value="DNA METHYLTRANSFERASE YEEA-RELATED"/>
    <property type="match status" value="1"/>
</dbReference>
<organism evidence="8 9">
    <name type="scientific">Runella slithyformis (strain ATCC 29530 / DSM 19594 / LMG 11500 / NCIMB 11436 / LSU 4)</name>
    <dbReference type="NCBI Taxonomy" id="761193"/>
    <lineage>
        <taxon>Bacteria</taxon>
        <taxon>Pseudomonadati</taxon>
        <taxon>Bacteroidota</taxon>
        <taxon>Cytophagia</taxon>
        <taxon>Cytophagales</taxon>
        <taxon>Spirosomataceae</taxon>
        <taxon>Runella</taxon>
    </lineage>
</organism>
<feature type="domain" description="Type II methyltransferase M.TaqI-like" evidence="7">
    <location>
        <begin position="324"/>
        <end position="508"/>
    </location>
</feature>
<dbReference type="GO" id="GO:0003676">
    <property type="term" value="F:nucleic acid binding"/>
    <property type="evidence" value="ECO:0007669"/>
    <property type="project" value="InterPro"/>
</dbReference>
<dbReference type="PANTHER" id="PTHR33841:SF1">
    <property type="entry name" value="DNA METHYLTRANSFERASE A"/>
    <property type="match status" value="1"/>
</dbReference>
<keyword evidence="6" id="KW-0175">Coiled coil</keyword>
<evidence type="ECO:0000256" key="5">
    <source>
        <dbReference type="ARBA" id="ARBA00047942"/>
    </source>
</evidence>
<reference evidence="8 9" key="2">
    <citation type="journal article" date="2012" name="Stand. Genomic Sci.">
        <title>Complete genome sequence of the aquatic bacterium Runella slithyformis type strain (LSU 4(T)).</title>
        <authorList>
            <person name="Copeland A."/>
            <person name="Zhang X."/>
            <person name="Misra M."/>
            <person name="Lapidus A."/>
            <person name="Nolan M."/>
            <person name="Lucas S."/>
            <person name="Deshpande S."/>
            <person name="Cheng J.F."/>
            <person name="Tapia R."/>
            <person name="Goodwin L.A."/>
            <person name="Pitluck S."/>
            <person name="Liolios K."/>
            <person name="Pagani I."/>
            <person name="Ivanova N."/>
            <person name="Mikhailova N."/>
            <person name="Pati A."/>
            <person name="Chen A."/>
            <person name="Palaniappan K."/>
            <person name="Land M."/>
            <person name="Hauser L."/>
            <person name="Pan C."/>
            <person name="Jeffries C.D."/>
            <person name="Detter J.C."/>
            <person name="Brambilla E.M."/>
            <person name="Rohde M."/>
            <person name="Djao O.D."/>
            <person name="Goker M."/>
            <person name="Sikorski J."/>
            <person name="Tindall B.J."/>
            <person name="Woyke T."/>
            <person name="Bristow J."/>
            <person name="Eisen J.A."/>
            <person name="Markowitz V."/>
            <person name="Hugenholtz P."/>
            <person name="Kyrpides N.C."/>
            <person name="Klenk H.P."/>
            <person name="Mavromatis K."/>
        </authorList>
    </citation>
    <scope>NUCLEOTIDE SEQUENCE [LARGE SCALE GENOMIC DNA]</scope>
    <source>
        <strain evidence="9">ATCC 29530 / DSM 19594 / LMG 11500 / NCIMB 11436 / LSU 4</strain>
    </source>
</reference>
<dbReference type="RefSeq" id="WP_013929908.1">
    <property type="nucleotide sequence ID" value="NC_015703.1"/>
</dbReference>
<evidence type="ECO:0000259" key="7">
    <source>
        <dbReference type="Pfam" id="PF07669"/>
    </source>
</evidence>
<evidence type="ECO:0000256" key="4">
    <source>
        <dbReference type="ARBA" id="ARBA00022691"/>
    </source>
</evidence>
<comment type="catalytic activity">
    <reaction evidence="5">
        <text>a 2'-deoxyadenosine in DNA + S-adenosyl-L-methionine = an N(6)-methyl-2'-deoxyadenosine in DNA + S-adenosyl-L-homocysteine + H(+)</text>
        <dbReference type="Rhea" id="RHEA:15197"/>
        <dbReference type="Rhea" id="RHEA-COMP:12418"/>
        <dbReference type="Rhea" id="RHEA-COMP:12419"/>
        <dbReference type="ChEBI" id="CHEBI:15378"/>
        <dbReference type="ChEBI" id="CHEBI:57856"/>
        <dbReference type="ChEBI" id="CHEBI:59789"/>
        <dbReference type="ChEBI" id="CHEBI:90615"/>
        <dbReference type="ChEBI" id="CHEBI:90616"/>
        <dbReference type="EC" id="2.1.1.72"/>
    </reaction>
</comment>
<dbReference type="InterPro" id="IPR050953">
    <property type="entry name" value="N4_N6_ade-DNA_methylase"/>
</dbReference>
<protein>
    <recommendedName>
        <fullName evidence="1">site-specific DNA-methyltransferase (adenine-specific)</fullName>
        <ecNumber evidence="1">2.1.1.72</ecNumber>
    </recommendedName>
</protein>
<dbReference type="EMBL" id="CP002859">
    <property type="protein sequence ID" value="AEI50611.1"/>
    <property type="molecule type" value="Genomic_DNA"/>
</dbReference>
<name>A0A7U3ZNT2_RUNSL</name>
<dbReference type="EC" id="2.1.1.72" evidence="1"/>
<keyword evidence="9" id="KW-1185">Reference proteome</keyword>
<dbReference type="GO" id="GO:0032259">
    <property type="term" value="P:methylation"/>
    <property type="evidence" value="ECO:0007669"/>
    <property type="project" value="UniProtKB-KW"/>
</dbReference>
<evidence type="ECO:0000256" key="1">
    <source>
        <dbReference type="ARBA" id="ARBA00011900"/>
    </source>
</evidence>
<dbReference type="InterPro" id="IPR002052">
    <property type="entry name" value="DNA_methylase_N6_adenine_CS"/>
</dbReference>
<keyword evidence="4" id="KW-0949">S-adenosyl-L-methionine</keyword>
<dbReference type="GO" id="GO:0006304">
    <property type="term" value="P:DNA modification"/>
    <property type="evidence" value="ECO:0007669"/>
    <property type="project" value="InterPro"/>
</dbReference>
<evidence type="ECO:0000313" key="9">
    <source>
        <dbReference type="Proteomes" id="UP000000493"/>
    </source>
</evidence>
<dbReference type="KEGG" id="rsi:Runsl_4268"/>
<evidence type="ECO:0000256" key="2">
    <source>
        <dbReference type="ARBA" id="ARBA00022603"/>
    </source>
</evidence>
<dbReference type="REBASE" id="37530">
    <property type="entry name" value="M.Rsl19594ORF4268P"/>
</dbReference>
<evidence type="ECO:0000256" key="6">
    <source>
        <dbReference type="SAM" id="Coils"/>
    </source>
</evidence>
<dbReference type="GO" id="GO:0009007">
    <property type="term" value="F:site-specific DNA-methyltransferase (adenine-specific) activity"/>
    <property type="evidence" value="ECO:0007669"/>
    <property type="project" value="UniProtKB-EC"/>
</dbReference>
<dbReference type="PROSITE" id="PS00092">
    <property type="entry name" value="N6_MTASE"/>
    <property type="match status" value="1"/>
</dbReference>
<evidence type="ECO:0000313" key="8">
    <source>
        <dbReference type="EMBL" id="AEI50611.1"/>
    </source>
</evidence>
<dbReference type="InterPro" id="IPR029063">
    <property type="entry name" value="SAM-dependent_MTases_sf"/>
</dbReference>
<dbReference type="PRINTS" id="PR00507">
    <property type="entry name" value="N12N6MTFRASE"/>
</dbReference>
<sequence length="1119" mass="129572">MNTNALKRFAKEARLKLLSQVARKLEFVLTQDTAELRGKTKELSQLRQKIRDLGQAQVIEMVAYTWFNRLVALRFMDANGYTLPKVLTPLPGMTNPEILQNALGGTLDPDLTLDRQRLNDLLDGRTAAADARTDAYKLLLVAACNQWSKAMPFMFERISDYTELLLPDDLLSDFGIVADIRNGMSDEDCQQEELLGWLYQFYISDENERLIKSKSIYQKHELAPASQLFTPKWIVKYLVDNTLGQVWAEMNPNTTILDKLEFYIEPSYKNQLSTRSKKRLEDIKFFEPCVGSAHILSYAFDVFYLMYEEQGYNSSEIPELILKHNLFGVDIDERAAQIASFVMMMKGRRKHSRFFRKQIEPNITFYQNFENDPKFNNVKALGSLVKVEPNEIDTLKVEGGSLFTERQEKLKKLYTFLGQRYDCVVTNPPYISSSRMEGSVKQYVEVNYPDTKADLFATFIVRCLELCNEEGLTGYMTPFVWMFISTYQKLRNNLIDNHLINNLIQLEYSGFDGATVPICTFTLRNKNIQDAKGSYVRLSDFKGSENQGPKTLEAIQNPHCGWFYTANQKDFEKIPGSPIGYWASPHLIKCFEEGGSIEDITVSRNGMTTGNNDRFLRKWFEISNKNLNVNINDISQKLDVGTKWVPYNKGGEYRKWFGNIVDVLFWFDHQNVLFKNKNTIVRNRNYYFKDGITWTLLSSSYFGVRSLEIGSVFDVNGMSMFTTNVHVDKYYLLGLLASKLSKKFLEIINPTLAFQVGDINKIPILTSLKSNNISKIVLKNIEISKKDWNLKESLSWDFQQNELIKQQKGAVSEALESYQSYWSEKFYELHGNEEELNRQFIEIYGLQEELTPEVPLEEITILQEEAKIVNGALSIEPVPVLLQLLSYTVGCLFGRYSLDKEGLILANQGETLQDFLQQIPNPTFLPDEDNIIPVLEGEWFNDDIVGRFRAFLKAAFGEEHFDQNLRFIEDTLGKDIRKYFVKDFYNDHIKRYKKRPIYWMFSSPKGHFKALMYLHRYQPDLCSKLLNDYLQAFISKLEAAKHTQTMLSVREDISAREKIAANKEIDKLELMLKDCRDYERTLFLIATQKINMDLDDGVKVNYQKFKEVLVPIKGLESDE</sequence>